<reference evidence="5 6" key="1">
    <citation type="submission" date="2022-04" db="EMBL/GenBank/DDBJ databases">
        <title>Diverse halophilic archaea isolated from saline environments.</title>
        <authorList>
            <person name="Cui H.-L."/>
        </authorList>
    </citation>
    <scope>NUCLEOTIDE SEQUENCE [LARGE SCALE GENOMIC DNA]</scope>
    <source>
        <strain evidence="5 6">XZYJT49</strain>
        <plasmid evidence="5 6">unnamed3</plasmid>
    </source>
</reference>
<dbReference type="Pfam" id="PF04967">
    <property type="entry name" value="HTH_10"/>
    <property type="match status" value="1"/>
</dbReference>
<sequence length="214" mass="24323">MSTVAEFTLPAQEFALGTVFTELPDVTVQLERVIPDANGVVPYFWVRGTESENIVKQFSEHPGVRDIREVDHADGEYLMRCEWVPDYDSVLDALIAPEVILLSAIGTVEGWTFELRGESRDSIAEFKEYCHDHGVPVALTELHALRPLDAKLNLTETQREALRLAYERGYFNSPRETTLQEIAEELGISQQALGSRIQRGNRRLIERVLMEDYT</sequence>
<dbReference type="KEGG" id="halx:M0R89_22060"/>
<dbReference type="InterPro" id="IPR013324">
    <property type="entry name" value="RNA_pol_sigma_r3/r4-like"/>
</dbReference>
<evidence type="ECO:0000313" key="6">
    <source>
        <dbReference type="Proteomes" id="UP000830729"/>
    </source>
</evidence>
<dbReference type="GeneID" id="72187945"/>
<feature type="domain" description="Bacterioopsin transcriptional activator GAF and HTH associated" evidence="4">
    <location>
        <begin position="8"/>
        <end position="133"/>
    </location>
</feature>
<accession>A0A8U0I396</accession>
<dbReference type="PANTHER" id="PTHR34236">
    <property type="entry name" value="DIMETHYL SULFOXIDE REDUCTASE TRANSCRIPTIONAL ACTIVATOR"/>
    <property type="match status" value="1"/>
</dbReference>
<dbReference type="Gene3D" id="1.10.10.10">
    <property type="entry name" value="Winged helix-like DNA-binding domain superfamily/Winged helix DNA-binding domain"/>
    <property type="match status" value="1"/>
</dbReference>
<dbReference type="InterPro" id="IPR031803">
    <property type="entry name" value="BAT_GAF/HTH-assoc"/>
</dbReference>
<evidence type="ECO:0000259" key="4">
    <source>
        <dbReference type="Pfam" id="PF15915"/>
    </source>
</evidence>
<dbReference type="CDD" id="cd06171">
    <property type="entry name" value="Sigma70_r4"/>
    <property type="match status" value="1"/>
</dbReference>
<evidence type="ECO:0000256" key="2">
    <source>
        <dbReference type="ARBA" id="ARBA00023163"/>
    </source>
</evidence>
<dbReference type="SUPFAM" id="SSF88659">
    <property type="entry name" value="Sigma3 and sigma4 domains of RNA polymerase sigma factors"/>
    <property type="match status" value="1"/>
</dbReference>
<keyword evidence="5" id="KW-0614">Plasmid</keyword>
<evidence type="ECO:0000259" key="3">
    <source>
        <dbReference type="Pfam" id="PF04967"/>
    </source>
</evidence>
<dbReference type="InterPro" id="IPR036388">
    <property type="entry name" value="WH-like_DNA-bd_sf"/>
</dbReference>
<dbReference type="PANTHER" id="PTHR34236:SF1">
    <property type="entry name" value="DIMETHYL SULFOXIDE REDUCTASE TRANSCRIPTIONAL ACTIVATOR"/>
    <property type="match status" value="1"/>
</dbReference>
<dbReference type="InterPro" id="IPR007050">
    <property type="entry name" value="HTH_bacterioopsin"/>
</dbReference>
<evidence type="ECO:0000256" key="1">
    <source>
        <dbReference type="ARBA" id="ARBA00023015"/>
    </source>
</evidence>
<evidence type="ECO:0000313" key="5">
    <source>
        <dbReference type="EMBL" id="UPV77104.1"/>
    </source>
</evidence>
<proteinExistence type="predicted"/>
<keyword evidence="6" id="KW-1185">Reference proteome</keyword>
<dbReference type="AlphaFoldDB" id="A0A8U0I396"/>
<dbReference type="Proteomes" id="UP000830729">
    <property type="component" value="Plasmid unnamed3"/>
</dbReference>
<geneLocation type="plasmid" evidence="5 6">
    <name>unnamed3</name>
</geneLocation>
<keyword evidence="1" id="KW-0805">Transcription regulation</keyword>
<name>A0A8U0I396_9EURY</name>
<dbReference type="RefSeq" id="WP_248653129.1">
    <property type="nucleotide sequence ID" value="NZ_CP096662.1"/>
</dbReference>
<keyword evidence="2" id="KW-0804">Transcription</keyword>
<dbReference type="Pfam" id="PF15915">
    <property type="entry name" value="BAT"/>
    <property type="match status" value="1"/>
</dbReference>
<feature type="domain" description="HTH bat-type" evidence="3">
    <location>
        <begin position="154"/>
        <end position="206"/>
    </location>
</feature>
<protein>
    <submittedName>
        <fullName evidence="5">Helix-turn-helix domain-containing protein</fullName>
    </submittedName>
</protein>
<gene>
    <name evidence="5" type="ORF">M0R89_22060</name>
</gene>
<dbReference type="EMBL" id="CP096662">
    <property type="protein sequence ID" value="UPV77104.1"/>
    <property type="molecule type" value="Genomic_DNA"/>
</dbReference>
<organism evidence="5 6">
    <name type="scientific">Halorussus limi</name>
    <dbReference type="NCBI Taxonomy" id="2938695"/>
    <lineage>
        <taxon>Archaea</taxon>
        <taxon>Methanobacteriati</taxon>
        <taxon>Methanobacteriota</taxon>
        <taxon>Stenosarchaea group</taxon>
        <taxon>Halobacteria</taxon>
        <taxon>Halobacteriales</taxon>
        <taxon>Haladaptataceae</taxon>
        <taxon>Halorussus</taxon>
    </lineage>
</organism>